<organism evidence="9 10">
    <name type="scientific">Candidatus Neomicrothrix subdominans</name>
    <dbReference type="NCBI Taxonomy" id="2954438"/>
    <lineage>
        <taxon>Bacteria</taxon>
        <taxon>Bacillati</taxon>
        <taxon>Actinomycetota</taxon>
        <taxon>Acidimicrobiia</taxon>
        <taxon>Acidimicrobiales</taxon>
        <taxon>Microthrixaceae</taxon>
        <taxon>Candidatus Neomicrothrix</taxon>
    </lineage>
</organism>
<evidence type="ECO:0000256" key="6">
    <source>
        <dbReference type="ARBA" id="ARBA00023317"/>
    </source>
</evidence>
<evidence type="ECO:0000313" key="9">
    <source>
        <dbReference type="EMBL" id="MBK9297483.1"/>
    </source>
</evidence>
<dbReference type="GO" id="GO:0006086">
    <property type="term" value="P:pyruvate decarboxylation to acetyl-CoA"/>
    <property type="evidence" value="ECO:0007669"/>
    <property type="project" value="InterPro"/>
</dbReference>
<dbReference type="InterPro" id="IPR001017">
    <property type="entry name" value="DH_E1"/>
</dbReference>
<dbReference type="GO" id="GO:0004739">
    <property type="term" value="F:pyruvate dehydrogenase (acetyl-transferring) activity"/>
    <property type="evidence" value="ECO:0007669"/>
    <property type="project" value="UniProtKB-UniRule"/>
</dbReference>
<evidence type="ECO:0000259" key="8">
    <source>
        <dbReference type="Pfam" id="PF00676"/>
    </source>
</evidence>
<dbReference type="AlphaFoldDB" id="A0A936NBZ8"/>
<protein>
    <recommendedName>
        <fullName evidence="3 7">Pyruvate dehydrogenase E1 component subunit alpha</fullName>
        <ecNumber evidence="2 7">1.2.4.1</ecNumber>
    </recommendedName>
</protein>
<evidence type="ECO:0000313" key="10">
    <source>
        <dbReference type="Proteomes" id="UP000727993"/>
    </source>
</evidence>
<dbReference type="Proteomes" id="UP000727993">
    <property type="component" value="Unassembled WGS sequence"/>
</dbReference>
<comment type="cofactor">
    <cofactor evidence="1 7">
        <name>thiamine diphosphate</name>
        <dbReference type="ChEBI" id="CHEBI:58937"/>
    </cofactor>
</comment>
<proteinExistence type="predicted"/>
<dbReference type="SUPFAM" id="SSF52518">
    <property type="entry name" value="Thiamin diphosphate-binding fold (THDP-binding)"/>
    <property type="match status" value="1"/>
</dbReference>
<evidence type="ECO:0000256" key="2">
    <source>
        <dbReference type="ARBA" id="ARBA00012281"/>
    </source>
</evidence>
<keyword evidence="5 7" id="KW-0786">Thiamine pyrophosphate</keyword>
<dbReference type="PANTHER" id="PTHR11516">
    <property type="entry name" value="PYRUVATE DEHYDROGENASE E1 COMPONENT, ALPHA SUBUNIT BACTERIAL AND ORGANELLAR"/>
    <property type="match status" value="1"/>
</dbReference>
<dbReference type="EMBL" id="JADJZA010000007">
    <property type="protein sequence ID" value="MBK9297483.1"/>
    <property type="molecule type" value="Genomic_DNA"/>
</dbReference>
<comment type="caution">
    <text evidence="9">The sequence shown here is derived from an EMBL/GenBank/DDBJ whole genome shotgun (WGS) entry which is preliminary data.</text>
</comment>
<comment type="function">
    <text evidence="7">The pyruvate dehydrogenase complex catalyzes the overall conversion of pyruvate to acetyl-CoA and CO(2).</text>
</comment>
<evidence type="ECO:0000256" key="3">
    <source>
        <dbReference type="ARBA" id="ARBA00014159"/>
    </source>
</evidence>
<gene>
    <name evidence="7 9" type="primary">pdhA</name>
    <name evidence="9" type="ORF">IPN02_11760</name>
</gene>
<name>A0A936NBZ8_9ACTN</name>
<keyword evidence="6 7" id="KW-0670">Pyruvate</keyword>
<dbReference type="InterPro" id="IPR050642">
    <property type="entry name" value="PDH_E1_Alpha_Subunit"/>
</dbReference>
<dbReference type="NCBIfam" id="TIGR03182">
    <property type="entry name" value="PDH_E1_alph_y"/>
    <property type="match status" value="1"/>
</dbReference>
<evidence type="ECO:0000256" key="7">
    <source>
        <dbReference type="RuleBase" id="RU361139"/>
    </source>
</evidence>
<dbReference type="InterPro" id="IPR017597">
    <property type="entry name" value="Pyrv_DH_E1_asu_subgrp-y"/>
</dbReference>
<dbReference type="GO" id="GO:0000287">
    <property type="term" value="F:magnesium ion binding"/>
    <property type="evidence" value="ECO:0007669"/>
    <property type="project" value="UniProtKB-ARBA"/>
</dbReference>
<dbReference type="PANTHER" id="PTHR11516:SF60">
    <property type="entry name" value="PYRUVATE DEHYDROGENASE E1 COMPONENT SUBUNIT ALPHA"/>
    <property type="match status" value="1"/>
</dbReference>
<sequence>MTGELATVDPDTARRLLHQMVRIRRFEERCVELYSAAKIRGFLHLYVGEEAVATGIIDQLRPEDSIVATYRDHGHALARGVSMRSITAEMFGRQEGCSRGRGGSMHLFDADTNFYGGNAIVAAGLPVAVGLALAAKRTGSEAITACFFGEGAVAEGEFHESLNLAALWNLPVLFCCENNLYAMGTPLASSESDPDIALKASSYGMAAWPVDGMDVLAVHQAATRAMATVRADGGPVLLELRTYRFRAHSMYDPERYRDHEEVERWRERDPIDALVKVLRERGEMDDDALTELEAEVSAEIDEAVAYAEAGTLEPVEDLTRFVYSEGSTAAPARQGVR</sequence>
<comment type="catalytic activity">
    <reaction evidence="7">
        <text>N(6)-[(R)-lipoyl]-L-lysyl-[protein] + pyruvate + H(+) = N(6)-[(R)-S(8)-acetyldihydrolipoyl]-L-lysyl-[protein] + CO2</text>
        <dbReference type="Rhea" id="RHEA:19189"/>
        <dbReference type="Rhea" id="RHEA-COMP:10474"/>
        <dbReference type="Rhea" id="RHEA-COMP:10478"/>
        <dbReference type="ChEBI" id="CHEBI:15361"/>
        <dbReference type="ChEBI" id="CHEBI:15378"/>
        <dbReference type="ChEBI" id="CHEBI:16526"/>
        <dbReference type="ChEBI" id="CHEBI:83099"/>
        <dbReference type="ChEBI" id="CHEBI:83111"/>
        <dbReference type="EC" id="1.2.4.1"/>
    </reaction>
</comment>
<accession>A0A936NBZ8</accession>
<evidence type="ECO:0000256" key="1">
    <source>
        <dbReference type="ARBA" id="ARBA00001964"/>
    </source>
</evidence>
<evidence type="ECO:0000256" key="4">
    <source>
        <dbReference type="ARBA" id="ARBA00023002"/>
    </source>
</evidence>
<comment type="subunit">
    <text evidence="7">Heterodimer of an alpha and a beta chain.</text>
</comment>
<dbReference type="CDD" id="cd02000">
    <property type="entry name" value="TPP_E1_PDC_ADC_BCADC"/>
    <property type="match status" value="1"/>
</dbReference>
<dbReference type="Pfam" id="PF00676">
    <property type="entry name" value="E1_dh"/>
    <property type="match status" value="1"/>
</dbReference>
<keyword evidence="4 7" id="KW-0560">Oxidoreductase</keyword>
<reference evidence="9 10" key="1">
    <citation type="submission" date="2020-10" db="EMBL/GenBank/DDBJ databases">
        <title>Connecting structure to function with the recovery of over 1000 high-quality activated sludge metagenome-assembled genomes encoding full-length rRNA genes using long-read sequencing.</title>
        <authorList>
            <person name="Singleton C.M."/>
            <person name="Petriglieri F."/>
            <person name="Kristensen J.M."/>
            <person name="Kirkegaard R.H."/>
            <person name="Michaelsen T.Y."/>
            <person name="Andersen M.H."/>
            <person name="Karst S.M."/>
            <person name="Dueholm M.S."/>
            <person name="Nielsen P.H."/>
            <person name="Albertsen M."/>
        </authorList>
    </citation>
    <scope>NUCLEOTIDE SEQUENCE [LARGE SCALE GENOMIC DNA]</scope>
    <source>
        <strain evidence="9">Lyne_18-Q3-R50-59_MAXAC.006</strain>
    </source>
</reference>
<dbReference type="EC" id="1.2.4.1" evidence="2 7"/>
<feature type="domain" description="Dehydrogenase E1 component" evidence="8">
    <location>
        <begin position="19"/>
        <end position="310"/>
    </location>
</feature>
<evidence type="ECO:0000256" key="5">
    <source>
        <dbReference type="ARBA" id="ARBA00023052"/>
    </source>
</evidence>
<dbReference type="InterPro" id="IPR029061">
    <property type="entry name" value="THDP-binding"/>
</dbReference>
<dbReference type="Gene3D" id="3.40.50.970">
    <property type="match status" value="1"/>
</dbReference>